<feature type="transmembrane region" description="Helical" evidence="2">
    <location>
        <begin position="116"/>
        <end position="137"/>
    </location>
</feature>
<protein>
    <submittedName>
        <fullName evidence="3">Uncharacterized protein</fullName>
    </submittedName>
</protein>
<proteinExistence type="predicted"/>
<evidence type="ECO:0000256" key="1">
    <source>
        <dbReference type="SAM" id="MobiDB-lite"/>
    </source>
</evidence>
<feature type="transmembrane region" description="Helical" evidence="2">
    <location>
        <begin position="158"/>
        <end position="180"/>
    </location>
</feature>
<feature type="transmembrane region" description="Helical" evidence="2">
    <location>
        <begin position="80"/>
        <end position="104"/>
    </location>
</feature>
<dbReference type="EMBL" id="CM029043">
    <property type="protein sequence ID" value="KAG2610159.1"/>
    <property type="molecule type" value="Genomic_DNA"/>
</dbReference>
<evidence type="ECO:0000313" key="3">
    <source>
        <dbReference type="EMBL" id="KAG2610159.1"/>
    </source>
</evidence>
<evidence type="ECO:0000256" key="2">
    <source>
        <dbReference type="SAM" id="Phobius"/>
    </source>
</evidence>
<organism evidence="3 4">
    <name type="scientific">Panicum virgatum</name>
    <name type="common">Blackwell switchgrass</name>
    <dbReference type="NCBI Taxonomy" id="38727"/>
    <lineage>
        <taxon>Eukaryota</taxon>
        <taxon>Viridiplantae</taxon>
        <taxon>Streptophyta</taxon>
        <taxon>Embryophyta</taxon>
        <taxon>Tracheophyta</taxon>
        <taxon>Spermatophyta</taxon>
        <taxon>Magnoliopsida</taxon>
        <taxon>Liliopsida</taxon>
        <taxon>Poales</taxon>
        <taxon>Poaceae</taxon>
        <taxon>PACMAD clade</taxon>
        <taxon>Panicoideae</taxon>
        <taxon>Panicodae</taxon>
        <taxon>Paniceae</taxon>
        <taxon>Panicinae</taxon>
        <taxon>Panicum</taxon>
        <taxon>Panicum sect. Hiantes</taxon>
    </lineage>
</organism>
<dbReference type="Proteomes" id="UP000823388">
    <property type="component" value="Chromosome 4K"/>
</dbReference>
<comment type="caution">
    <text evidence="3">The sequence shown here is derived from an EMBL/GenBank/DDBJ whole genome shotgun (WGS) entry which is preliminary data.</text>
</comment>
<evidence type="ECO:0000313" key="4">
    <source>
        <dbReference type="Proteomes" id="UP000823388"/>
    </source>
</evidence>
<keyword evidence="4" id="KW-1185">Reference proteome</keyword>
<sequence>MAAAVPGIVVLALGAGALGGPDALRLLLAHAGRNPVADIGICLFVLAVATAQPLGAVLLARFVRKAPAGASAGRRGADPLALITLLLSLAAASLVAACLVGAPGGLGSVRLLAAEYYPVVIAAVASLPYAMPLLRLFRERRNARGHAATARHAARFLGLPHLAVVAAAAVGALLVAPFGARGGLDALRLSPGFAILPVAVAIVVGATLHVVRFYRRARNNTVGGGSDAAPAPAAAPWTRASSASSPSPDPSLSSRARRIAGAAGKLSLSAR</sequence>
<feature type="compositionally biased region" description="Low complexity" evidence="1">
    <location>
        <begin position="227"/>
        <end position="256"/>
    </location>
</feature>
<dbReference type="AlphaFoldDB" id="A0A8T0TQK0"/>
<feature type="transmembrane region" description="Helical" evidence="2">
    <location>
        <begin position="192"/>
        <end position="211"/>
    </location>
</feature>
<keyword evidence="2" id="KW-0812">Transmembrane</keyword>
<feature type="transmembrane region" description="Helical" evidence="2">
    <location>
        <begin position="35"/>
        <end position="59"/>
    </location>
</feature>
<name>A0A8T0TQK0_PANVG</name>
<feature type="region of interest" description="Disordered" evidence="1">
    <location>
        <begin position="222"/>
        <end position="256"/>
    </location>
</feature>
<gene>
    <name evidence="3" type="ORF">PVAP13_4KG101100</name>
</gene>
<keyword evidence="2" id="KW-1133">Transmembrane helix</keyword>
<keyword evidence="2" id="KW-0472">Membrane</keyword>
<reference evidence="3 4" key="1">
    <citation type="submission" date="2020-05" db="EMBL/GenBank/DDBJ databases">
        <title>WGS assembly of Panicum virgatum.</title>
        <authorList>
            <person name="Lovell J.T."/>
            <person name="Jenkins J."/>
            <person name="Shu S."/>
            <person name="Juenger T.E."/>
            <person name="Schmutz J."/>
        </authorList>
    </citation>
    <scope>NUCLEOTIDE SEQUENCE [LARGE SCALE GENOMIC DNA]</scope>
    <source>
        <strain evidence="4">cv. AP13</strain>
    </source>
</reference>
<accession>A0A8T0TQK0</accession>